<comment type="function">
    <text evidence="8">Ferredoxins are iron-sulfur proteins that transfer electrons in a wide variety of metabolic reactions.</text>
</comment>
<dbReference type="InterPro" id="IPR051269">
    <property type="entry name" value="Fe-S_cluster_ET"/>
</dbReference>
<feature type="domain" description="4Fe-4S ferredoxin-type" evidence="9">
    <location>
        <begin position="3"/>
        <end position="31"/>
    </location>
</feature>
<organism evidence="10 11">
    <name type="scientific">Aciditerrimonas ferrireducens</name>
    <dbReference type="NCBI Taxonomy" id="667306"/>
    <lineage>
        <taxon>Bacteria</taxon>
        <taxon>Bacillati</taxon>
        <taxon>Actinomycetota</taxon>
        <taxon>Acidimicrobiia</taxon>
        <taxon>Acidimicrobiales</taxon>
        <taxon>Acidimicrobiaceae</taxon>
        <taxon>Aciditerrimonas</taxon>
    </lineage>
</organism>
<comment type="cofactor">
    <cofactor evidence="1">
        <name>[3Fe-4S] cluster</name>
        <dbReference type="ChEBI" id="CHEBI:21137"/>
    </cofactor>
</comment>
<keyword evidence="3 8" id="KW-0479">Metal-binding</keyword>
<evidence type="ECO:0000259" key="9">
    <source>
        <dbReference type="PROSITE" id="PS51379"/>
    </source>
</evidence>
<dbReference type="InterPro" id="IPR001080">
    <property type="entry name" value="3Fe4S_ferredoxin"/>
</dbReference>
<keyword evidence="4 8" id="KW-0249">Electron transport</keyword>
<dbReference type="SUPFAM" id="SSF54862">
    <property type="entry name" value="4Fe-4S ferredoxins"/>
    <property type="match status" value="1"/>
</dbReference>
<evidence type="ECO:0000256" key="5">
    <source>
        <dbReference type="ARBA" id="ARBA00023004"/>
    </source>
</evidence>
<keyword evidence="6 8" id="KW-0411">Iron-sulfur</keyword>
<dbReference type="RefSeq" id="WP_377790181.1">
    <property type="nucleotide sequence ID" value="NZ_JBHLYQ010000117.1"/>
</dbReference>
<dbReference type="PRINTS" id="PR00352">
    <property type="entry name" value="3FE4SFRDOXIN"/>
</dbReference>
<name>A0ABV6C5J7_9ACTN</name>
<comment type="caution">
    <text evidence="10">The sequence shown here is derived from an EMBL/GenBank/DDBJ whole genome shotgun (WGS) entry which is preliminary data.</text>
</comment>
<evidence type="ECO:0000256" key="1">
    <source>
        <dbReference type="ARBA" id="ARBA00001927"/>
    </source>
</evidence>
<evidence type="ECO:0000313" key="10">
    <source>
        <dbReference type="EMBL" id="MFC0082573.1"/>
    </source>
</evidence>
<dbReference type="Gene3D" id="3.30.70.20">
    <property type="match status" value="1"/>
</dbReference>
<evidence type="ECO:0000313" key="11">
    <source>
        <dbReference type="Proteomes" id="UP001589788"/>
    </source>
</evidence>
<dbReference type="Proteomes" id="UP001589788">
    <property type="component" value="Unassembled WGS sequence"/>
</dbReference>
<protein>
    <recommendedName>
        <fullName evidence="8">Ferredoxin</fullName>
    </recommendedName>
</protein>
<keyword evidence="5 8" id="KW-0408">Iron</keyword>
<evidence type="ECO:0000256" key="8">
    <source>
        <dbReference type="RuleBase" id="RU368020"/>
    </source>
</evidence>
<dbReference type="EMBL" id="JBHLYQ010000117">
    <property type="protein sequence ID" value="MFC0082573.1"/>
    <property type="molecule type" value="Genomic_DNA"/>
</dbReference>
<dbReference type="PROSITE" id="PS51379">
    <property type="entry name" value="4FE4S_FER_2"/>
    <property type="match status" value="1"/>
</dbReference>
<gene>
    <name evidence="10" type="ORF">ACFFRE_10565</name>
</gene>
<dbReference type="InterPro" id="IPR017896">
    <property type="entry name" value="4Fe4S_Fe-S-bd"/>
</dbReference>
<proteinExistence type="predicted"/>
<reference evidence="10 11" key="1">
    <citation type="submission" date="2024-09" db="EMBL/GenBank/DDBJ databases">
        <authorList>
            <person name="Sun Q."/>
            <person name="Mori K."/>
        </authorList>
    </citation>
    <scope>NUCLEOTIDE SEQUENCE [LARGE SCALE GENOMIC DNA]</scope>
    <source>
        <strain evidence="10 11">JCM 15389</strain>
    </source>
</reference>
<evidence type="ECO:0000256" key="4">
    <source>
        <dbReference type="ARBA" id="ARBA00022982"/>
    </source>
</evidence>
<accession>A0ABV6C5J7</accession>
<evidence type="ECO:0000256" key="2">
    <source>
        <dbReference type="ARBA" id="ARBA00022448"/>
    </source>
</evidence>
<dbReference type="PANTHER" id="PTHR36923">
    <property type="entry name" value="FERREDOXIN"/>
    <property type="match status" value="1"/>
</dbReference>
<keyword evidence="7" id="KW-0003">3Fe-4S</keyword>
<dbReference type="PANTHER" id="PTHR36923:SF3">
    <property type="entry name" value="FERREDOXIN"/>
    <property type="match status" value="1"/>
</dbReference>
<keyword evidence="11" id="KW-1185">Reference proteome</keyword>
<keyword evidence="2 8" id="KW-0813">Transport</keyword>
<evidence type="ECO:0000256" key="6">
    <source>
        <dbReference type="ARBA" id="ARBA00023014"/>
    </source>
</evidence>
<sequence length="69" mass="7703">MEIKVSVDKDLCIGTGNCAFFAPEVFEIGDDAQARVLDPEARPIEEVIWAAEQCPIRAIRVWRDGTQIV</sequence>
<evidence type="ECO:0000256" key="7">
    <source>
        <dbReference type="ARBA" id="ARBA00023291"/>
    </source>
</evidence>
<dbReference type="Pfam" id="PF13370">
    <property type="entry name" value="Fer4_13"/>
    <property type="match status" value="1"/>
</dbReference>
<evidence type="ECO:0000256" key="3">
    <source>
        <dbReference type="ARBA" id="ARBA00022723"/>
    </source>
</evidence>